<protein>
    <submittedName>
        <fullName evidence="2">RedY protein</fullName>
    </submittedName>
</protein>
<organism evidence="2 3">
    <name type="scientific">Streptomyces tamarix</name>
    <dbReference type="NCBI Taxonomy" id="3078565"/>
    <lineage>
        <taxon>Bacteria</taxon>
        <taxon>Bacillati</taxon>
        <taxon>Actinomycetota</taxon>
        <taxon>Actinomycetes</taxon>
        <taxon>Kitasatosporales</taxon>
        <taxon>Streptomycetaceae</taxon>
        <taxon>Streptomyces</taxon>
    </lineage>
</organism>
<comment type="caution">
    <text evidence="2">The sequence shown here is derived from an EMBL/GenBank/DDBJ whole genome shotgun (WGS) entry which is preliminary data.</text>
</comment>
<sequence>MDVVVHRVRLREDTDAGVFEEWVRETDYASCRELPSVVSFSVQRFTGGAAEEPRAHYFEVIAVTSGPEFERDTKTETFRRLADEFDVMAEVVGEWSGERIGPGYAADPADANEEPPRGNA</sequence>
<evidence type="ECO:0000313" key="3">
    <source>
        <dbReference type="Proteomes" id="UP001250181"/>
    </source>
</evidence>
<reference evidence="2 3" key="1">
    <citation type="submission" date="2023-09" db="EMBL/GenBank/DDBJ databases">
        <title>Streptomyces sp. nov.: A antagonism against Alternaria gaisen Producing Streptochlin, Isolated from Tamarix root soil.</title>
        <authorList>
            <person name="Chen Y."/>
        </authorList>
    </citation>
    <scope>NUCLEOTIDE SEQUENCE [LARGE SCALE GENOMIC DNA]</scope>
    <source>
        <strain evidence="2 3">TRM76323</strain>
    </source>
</reference>
<name>A0ABU3QJ78_9ACTN</name>
<evidence type="ECO:0000256" key="1">
    <source>
        <dbReference type="SAM" id="MobiDB-lite"/>
    </source>
</evidence>
<keyword evidence="3" id="KW-1185">Reference proteome</keyword>
<dbReference type="EMBL" id="JAWCTQ010000012">
    <property type="protein sequence ID" value="MDT9682814.1"/>
    <property type="molecule type" value="Genomic_DNA"/>
</dbReference>
<dbReference type="InterPro" id="IPR021667">
    <property type="entry name" value="HapK"/>
</dbReference>
<evidence type="ECO:0000313" key="2">
    <source>
        <dbReference type="EMBL" id="MDT9682814.1"/>
    </source>
</evidence>
<dbReference type="Gene3D" id="3.30.70.100">
    <property type="match status" value="1"/>
</dbReference>
<dbReference type="Proteomes" id="UP001250181">
    <property type="component" value="Unassembled WGS sequence"/>
</dbReference>
<proteinExistence type="predicted"/>
<gene>
    <name evidence="2" type="ORF">RND61_12135</name>
</gene>
<feature type="region of interest" description="Disordered" evidence="1">
    <location>
        <begin position="98"/>
        <end position="120"/>
    </location>
</feature>
<accession>A0ABU3QJ78</accession>
<dbReference type="RefSeq" id="WP_315877894.1">
    <property type="nucleotide sequence ID" value="NZ_JAWCTQ010000012.1"/>
</dbReference>
<dbReference type="Pfam" id="PF11639">
    <property type="entry name" value="HapK"/>
    <property type="match status" value="1"/>
</dbReference>